<keyword evidence="3 9" id="KW-0349">Heme</keyword>
<dbReference type="InterPro" id="IPR009056">
    <property type="entry name" value="Cyt_c-like_dom"/>
</dbReference>
<organism evidence="13 14">
    <name type="scientific">Pararhodospirillum oryzae</name>
    <dbReference type="NCBI Taxonomy" id="478448"/>
    <lineage>
        <taxon>Bacteria</taxon>
        <taxon>Pseudomonadati</taxon>
        <taxon>Pseudomonadota</taxon>
        <taxon>Alphaproteobacteria</taxon>
        <taxon>Rhodospirillales</taxon>
        <taxon>Rhodospirillaceae</taxon>
        <taxon>Pararhodospirillum</taxon>
    </lineage>
</organism>
<dbReference type="Gene3D" id="1.10.760.10">
    <property type="entry name" value="Cytochrome c-like domain"/>
    <property type="match status" value="1"/>
</dbReference>
<feature type="binding site" description="covalent" evidence="9">
    <location>
        <position position="65"/>
    </location>
    <ligand>
        <name>heme c</name>
        <dbReference type="ChEBI" id="CHEBI:61717"/>
    </ligand>
</feature>
<keyword evidence="6 10" id="KW-1133">Transmembrane helix</keyword>
<keyword evidence="7 9" id="KW-0408">Iron</keyword>
<keyword evidence="4 10" id="KW-0812">Transmembrane</keyword>
<dbReference type="GO" id="GO:0020037">
    <property type="term" value="F:heme binding"/>
    <property type="evidence" value="ECO:0007669"/>
    <property type="project" value="InterPro"/>
</dbReference>
<dbReference type="OrthoDB" id="9808471at2"/>
<comment type="subcellular location">
    <subcellularLocation>
        <location evidence="1">Membrane</location>
    </subcellularLocation>
</comment>
<feature type="binding site" description="covalent" evidence="9">
    <location>
        <position position="201"/>
    </location>
    <ligand>
        <name>heme c</name>
        <dbReference type="ChEBI" id="CHEBI:61717"/>
    </ligand>
</feature>
<gene>
    <name evidence="13" type="ORF">ROR02_20450</name>
</gene>
<dbReference type="Pfam" id="PF02167">
    <property type="entry name" value="Cytochrom_C1"/>
    <property type="match status" value="1"/>
</dbReference>
<dbReference type="GO" id="GO:0016020">
    <property type="term" value="C:membrane"/>
    <property type="evidence" value="ECO:0007669"/>
    <property type="project" value="UniProtKB-SubCell"/>
</dbReference>
<evidence type="ECO:0000256" key="11">
    <source>
        <dbReference type="SAM" id="SignalP"/>
    </source>
</evidence>
<keyword evidence="14" id="KW-1185">Reference proteome</keyword>
<dbReference type="EMBL" id="BJZO01000053">
    <property type="protein sequence ID" value="GEO81914.1"/>
    <property type="molecule type" value="Genomic_DNA"/>
</dbReference>
<evidence type="ECO:0000259" key="12">
    <source>
        <dbReference type="PROSITE" id="PS51007"/>
    </source>
</evidence>
<feature type="binding site" description="covalent" evidence="9">
    <location>
        <position position="66"/>
    </location>
    <ligand>
        <name>heme c</name>
        <dbReference type="ChEBI" id="CHEBI:61717"/>
    </ligand>
</feature>
<accession>A0A512H8Y7</accession>
<feature type="binding site" description="covalent" evidence="9">
    <location>
        <position position="62"/>
    </location>
    <ligand>
        <name>heme c</name>
        <dbReference type="ChEBI" id="CHEBI:61717"/>
    </ligand>
</feature>
<evidence type="ECO:0000256" key="8">
    <source>
        <dbReference type="ARBA" id="ARBA00023136"/>
    </source>
</evidence>
<comment type="caution">
    <text evidence="13">The sequence shown here is derived from an EMBL/GenBank/DDBJ whole genome shotgun (WGS) entry which is preliminary data.</text>
</comment>
<dbReference type="SUPFAM" id="SSF46626">
    <property type="entry name" value="Cytochrome c"/>
    <property type="match status" value="1"/>
</dbReference>
<evidence type="ECO:0000256" key="3">
    <source>
        <dbReference type="ARBA" id="ARBA00022617"/>
    </source>
</evidence>
<evidence type="ECO:0000256" key="9">
    <source>
        <dbReference type="PIRSR" id="PIRSR602326-1"/>
    </source>
</evidence>
<dbReference type="PANTHER" id="PTHR10266:SF3">
    <property type="entry name" value="CYTOCHROME C1, HEME PROTEIN, MITOCHONDRIAL"/>
    <property type="match status" value="1"/>
</dbReference>
<evidence type="ECO:0000256" key="5">
    <source>
        <dbReference type="ARBA" id="ARBA00022723"/>
    </source>
</evidence>
<dbReference type="GO" id="GO:0009055">
    <property type="term" value="F:electron transfer activity"/>
    <property type="evidence" value="ECO:0007669"/>
    <property type="project" value="InterPro"/>
</dbReference>
<evidence type="ECO:0000256" key="7">
    <source>
        <dbReference type="ARBA" id="ARBA00023004"/>
    </source>
</evidence>
<dbReference type="InterPro" id="IPR002326">
    <property type="entry name" value="Cyt_c1"/>
</dbReference>
<dbReference type="PRINTS" id="PR00603">
    <property type="entry name" value="CYTOCHROMEC1"/>
</dbReference>
<comment type="cofactor">
    <cofactor evidence="9">
        <name>heme c</name>
        <dbReference type="ChEBI" id="CHEBI:61717"/>
    </cofactor>
    <text evidence="9">Binds 1 heme c group covalently per subunit.</text>
</comment>
<evidence type="ECO:0000256" key="2">
    <source>
        <dbReference type="ARBA" id="ARBA00016165"/>
    </source>
</evidence>
<dbReference type="PROSITE" id="PS51007">
    <property type="entry name" value="CYTC"/>
    <property type="match status" value="1"/>
</dbReference>
<reference evidence="13 14" key="1">
    <citation type="submission" date="2019-07" db="EMBL/GenBank/DDBJ databases">
        <title>Whole genome shotgun sequence of Rhodospirillum oryzae NBRC 107573.</title>
        <authorList>
            <person name="Hosoyama A."/>
            <person name="Uohara A."/>
            <person name="Ohji S."/>
            <person name="Ichikawa N."/>
        </authorList>
    </citation>
    <scope>NUCLEOTIDE SEQUENCE [LARGE SCALE GENOMIC DNA]</scope>
    <source>
        <strain evidence="13 14">NBRC 107573</strain>
    </source>
</reference>
<dbReference type="InterPro" id="IPR036909">
    <property type="entry name" value="Cyt_c-like_dom_sf"/>
</dbReference>
<proteinExistence type="predicted"/>
<feature type="signal peptide" evidence="11">
    <location>
        <begin position="1"/>
        <end position="24"/>
    </location>
</feature>
<keyword evidence="5 9" id="KW-0479">Metal-binding</keyword>
<dbReference type="AlphaFoldDB" id="A0A512H8Y7"/>
<dbReference type="GO" id="GO:0046872">
    <property type="term" value="F:metal ion binding"/>
    <property type="evidence" value="ECO:0007669"/>
    <property type="project" value="UniProtKB-KW"/>
</dbReference>
<protein>
    <recommendedName>
        <fullName evidence="2">Cytochrome c1</fullName>
    </recommendedName>
</protein>
<evidence type="ECO:0000256" key="4">
    <source>
        <dbReference type="ARBA" id="ARBA00022692"/>
    </source>
</evidence>
<keyword evidence="8 10" id="KW-0472">Membrane</keyword>
<evidence type="ECO:0000313" key="14">
    <source>
        <dbReference type="Proteomes" id="UP000321567"/>
    </source>
</evidence>
<feature type="domain" description="Cytochrome c" evidence="12">
    <location>
        <begin position="49"/>
        <end position="176"/>
    </location>
</feature>
<evidence type="ECO:0000256" key="1">
    <source>
        <dbReference type="ARBA" id="ARBA00004370"/>
    </source>
</evidence>
<feature type="chain" id="PRO_5022100765" description="Cytochrome c1" evidence="11">
    <location>
        <begin position="25"/>
        <end position="273"/>
    </location>
</feature>
<dbReference type="Proteomes" id="UP000321567">
    <property type="component" value="Unassembled WGS sequence"/>
</dbReference>
<dbReference type="Gene3D" id="1.20.5.100">
    <property type="entry name" value="Cytochrome c1, transmembrane anchor, C-terminal"/>
    <property type="match status" value="1"/>
</dbReference>
<evidence type="ECO:0000256" key="10">
    <source>
        <dbReference type="SAM" id="Phobius"/>
    </source>
</evidence>
<name>A0A512H8Y7_9PROT</name>
<evidence type="ECO:0000313" key="13">
    <source>
        <dbReference type="EMBL" id="GEO81914.1"/>
    </source>
</evidence>
<sequence>MMTIVKRTLVAAGLATALVGPALASEGTGPALHKQSWGWTGIFGGYNHKDLRHGFEVYRQVCVTCHPLKHLYYRDLMKIGYSEDEVKEIAGNYEVQDGPNDDGEMFTRPATPADRFVAPFANDKIAAMVNGGAVPPDLSLMTKARKQGPDYVYNLLHGFASDAPGEPAAWWLKEREHAGEEPVFPETKYFNDYFPGYAISMPPQLHEGIVTYPDGKSPSVDQMAHDVVSFLNWAAEPELESRKTMGLLTLLYLGILTTFLYGLKKYIWRDIHH</sequence>
<feature type="transmembrane region" description="Helical" evidence="10">
    <location>
        <begin position="245"/>
        <end position="263"/>
    </location>
</feature>
<evidence type="ECO:0000256" key="6">
    <source>
        <dbReference type="ARBA" id="ARBA00022989"/>
    </source>
</evidence>
<dbReference type="PANTHER" id="PTHR10266">
    <property type="entry name" value="CYTOCHROME C1"/>
    <property type="match status" value="1"/>
</dbReference>
<keyword evidence="11" id="KW-0732">Signal</keyword>
<dbReference type="RefSeq" id="WP_147163932.1">
    <property type="nucleotide sequence ID" value="NZ_BJZO01000053.1"/>
</dbReference>